<accession>A0ABV9LNY8</accession>
<dbReference type="InterPro" id="IPR003594">
    <property type="entry name" value="HATPase_dom"/>
</dbReference>
<gene>
    <name evidence="8" type="ORF">ACFO3M_20900</name>
</gene>
<dbReference type="Proteomes" id="UP001596025">
    <property type="component" value="Unassembled WGS sequence"/>
</dbReference>
<keyword evidence="6" id="KW-0472">Membrane</keyword>
<feature type="transmembrane region" description="Helical" evidence="6">
    <location>
        <begin position="103"/>
        <end position="126"/>
    </location>
</feature>
<evidence type="ECO:0000259" key="7">
    <source>
        <dbReference type="PROSITE" id="PS50109"/>
    </source>
</evidence>
<evidence type="ECO:0000256" key="3">
    <source>
        <dbReference type="ARBA" id="ARBA00022679"/>
    </source>
</evidence>
<evidence type="ECO:0000256" key="6">
    <source>
        <dbReference type="SAM" id="Phobius"/>
    </source>
</evidence>
<evidence type="ECO:0000256" key="2">
    <source>
        <dbReference type="ARBA" id="ARBA00012438"/>
    </source>
</evidence>
<dbReference type="SUPFAM" id="SSF55874">
    <property type="entry name" value="ATPase domain of HSP90 chaperone/DNA topoisomerase II/histidine kinase"/>
    <property type="match status" value="1"/>
</dbReference>
<dbReference type="InterPro" id="IPR004358">
    <property type="entry name" value="Sig_transdc_His_kin-like_C"/>
</dbReference>
<keyword evidence="4 8" id="KW-0418">Kinase</keyword>
<dbReference type="PRINTS" id="PR00344">
    <property type="entry name" value="BCTRLSENSOR"/>
</dbReference>
<dbReference type="EC" id="2.7.13.3" evidence="2"/>
<feature type="transmembrane region" description="Helical" evidence="6">
    <location>
        <begin position="45"/>
        <end position="66"/>
    </location>
</feature>
<feature type="transmembrane region" description="Helical" evidence="6">
    <location>
        <begin position="223"/>
        <end position="247"/>
    </location>
</feature>
<name>A0ABV9LNY8_9ACTN</name>
<feature type="domain" description="Histidine kinase" evidence="7">
    <location>
        <begin position="277"/>
        <end position="471"/>
    </location>
</feature>
<keyword evidence="5" id="KW-0902">Two-component regulatory system</keyword>
<protein>
    <recommendedName>
        <fullName evidence="2">histidine kinase</fullName>
        <ecNumber evidence="2">2.7.13.3</ecNumber>
    </recommendedName>
</protein>
<dbReference type="SMART" id="SM00387">
    <property type="entry name" value="HATPase_c"/>
    <property type="match status" value="1"/>
</dbReference>
<evidence type="ECO:0000256" key="1">
    <source>
        <dbReference type="ARBA" id="ARBA00000085"/>
    </source>
</evidence>
<dbReference type="Gene3D" id="3.30.565.10">
    <property type="entry name" value="Histidine kinase-like ATPase, C-terminal domain"/>
    <property type="match status" value="1"/>
</dbReference>
<dbReference type="Pfam" id="PF02518">
    <property type="entry name" value="HATPase_c"/>
    <property type="match status" value="1"/>
</dbReference>
<comment type="catalytic activity">
    <reaction evidence="1">
        <text>ATP + protein L-histidine = ADP + protein N-phospho-L-histidine.</text>
        <dbReference type="EC" id="2.7.13.3"/>
    </reaction>
</comment>
<evidence type="ECO:0000313" key="8">
    <source>
        <dbReference type="EMBL" id="MFC4695873.1"/>
    </source>
</evidence>
<dbReference type="InterPro" id="IPR050736">
    <property type="entry name" value="Sensor_HK_Regulatory"/>
</dbReference>
<dbReference type="PANTHER" id="PTHR43711">
    <property type="entry name" value="TWO-COMPONENT HISTIDINE KINASE"/>
    <property type="match status" value="1"/>
</dbReference>
<sequence length="495" mass="49714">MSTGNSGIVAAGAHRTRRVLTAGRATALAAAAGALVLLRPEARHTALVVLGALALCAAGGCFLLRWRVTGTSDSGRVGTGLALLGLRVPAVVVVEDLLVDGGLLAPAVLAPLMSLAVVLAAAGVTLRAFADGRRARRTTAVATVVGLAGAVVVTVVPDGRVPGLLGSAAAAAALWTAVCVAAWRRRAVAAGVSARTLTGVAAVVAVLTPVQVVPALAPGLAGIATVTGDLGLVAVGLLCAGTALVRLTDALAGQERYVAGLVGQLAGHEHQLQQARACLHDARAAVAGVRAGNSAARYATGADRADLEESVAVELRRLERMLRLPDRTPTVRPVEVDAVLRALVVAHRERGLRVSWAPSGCAPVAADGDALAVIVGNLLGNALEHAPGALCRVTVSRTGTELRVVVDDDGPGLDAAQRAGVFEAGTRRAGSPGEGLGLTISRDLARRHGGDLVLADGPAGARFEVTLPATSLPVPVARLVPAPRSGAEPLPTGAR</sequence>
<proteinExistence type="predicted"/>
<keyword evidence="9" id="KW-1185">Reference proteome</keyword>
<reference evidence="9" key="1">
    <citation type="journal article" date="2019" name="Int. J. Syst. Evol. Microbiol.">
        <title>The Global Catalogue of Microorganisms (GCM) 10K type strain sequencing project: providing services to taxonomists for standard genome sequencing and annotation.</title>
        <authorList>
            <consortium name="The Broad Institute Genomics Platform"/>
            <consortium name="The Broad Institute Genome Sequencing Center for Infectious Disease"/>
            <person name="Wu L."/>
            <person name="Ma J."/>
        </authorList>
    </citation>
    <scope>NUCLEOTIDE SEQUENCE [LARGE SCALE GENOMIC DNA]</scope>
    <source>
        <strain evidence="9">CCUG 62763</strain>
    </source>
</reference>
<keyword evidence="6" id="KW-1133">Transmembrane helix</keyword>
<comment type="caution">
    <text evidence="8">The sequence shown here is derived from an EMBL/GenBank/DDBJ whole genome shotgun (WGS) entry which is preliminary data.</text>
</comment>
<dbReference type="PROSITE" id="PS50109">
    <property type="entry name" value="HIS_KIN"/>
    <property type="match status" value="1"/>
</dbReference>
<evidence type="ECO:0000313" key="9">
    <source>
        <dbReference type="Proteomes" id="UP001596025"/>
    </source>
</evidence>
<dbReference type="InterPro" id="IPR005467">
    <property type="entry name" value="His_kinase_dom"/>
</dbReference>
<dbReference type="EMBL" id="JBHSGR010000030">
    <property type="protein sequence ID" value="MFC4695873.1"/>
    <property type="molecule type" value="Genomic_DNA"/>
</dbReference>
<feature type="transmembrane region" description="Helical" evidence="6">
    <location>
        <begin position="196"/>
        <end position="217"/>
    </location>
</feature>
<dbReference type="InterPro" id="IPR036890">
    <property type="entry name" value="HATPase_C_sf"/>
</dbReference>
<evidence type="ECO:0000256" key="4">
    <source>
        <dbReference type="ARBA" id="ARBA00022777"/>
    </source>
</evidence>
<evidence type="ECO:0000256" key="5">
    <source>
        <dbReference type="ARBA" id="ARBA00023012"/>
    </source>
</evidence>
<keyword evidence="6" id="KW-0812">Transmembrane</keyword>
<dbReference type="GO" id="GO:0016301">
    <property type="term" value="F:kinase activity"/>
    <property type="evidence" value="ECO:0007669"/>
    <property type="project" value="UniProtKB-KW"/>
</dbReference>
<feature type="transmembrane region" description="Helical" evidence="6">
    <location>
        <begin position="163"/>
        <end position="184"/>
    </location>
</feature>
<dbReference type="RefSeq" id="WP_387993551.1">
    <property type="nucleotide sequence ID" value="NZ_JBHSGR010000030.1"/>
</dbReference>
<feature type="transmembrane region" description="Helical" evidence="6">
    <location>
        <begin position="20"/>
        <end position="38"/>
    </location>
</feature>
<feature type="transmembrane region" description="Helical" evidence="6">
    <location>
        <begin position="138"/>
        <end position="157"/>
    </location>
</feature>
<organism evidence="8 9">
    <name type="scientific">Geodermatophilus arenarius</name>
    <dbReference type="NCBI Taxonomy" id="1137990"/>
    <lineage>
        <taxon>Bacteria</taxon>
        <taxon>Bacillati</taxon>
        <taxon>Actinomycetota</taxon>
        <taxon>Actinomycetes</taxon>
        <taxon>Geodermatophilales</taxon>
        <taxon>Geodermatophilaceae</taxon>
        <taxon>Geodermatophilus</taxon>
    </lineage>
</organism>
<dbReference type="PANTHER" id="PTHR43711:SF32">
    <property type="entry name" value="SENSOR-TYPE HISTIDINE KINASE PRRB"/>
    <property type="match status" value="1"/>
</dbReference>
<keyword evidence="3" id="KW-0808">Transferase</keyword>